<organism evidence="1 2">
    <name type="scientific">Effusibacillus consociatus</name>
    <dbReference type="NCBI Taxonomy" id="1117041"/>
    <lineage>
        <taxon>Bacteria</taxon>
        <taxon>Bacillati</taxon>
        <taxon>Bacillota</taxon>
        <taxon>Bacilli</taxon>
        <taxon>Bacillales</taxon>
        <taxon>Alicyclobacillaceae</taxon>
        <taxon>Effusibacillus</taxon>
    </lineage>
</organism>
<dbReference type="EMBL" id="JBHSHC010000001">
    <property type="protein sequence ID" value="MFC4765792.1"/>
    <property type="molecule type" value="Genomic_DNA"/>
</dbReference>
<evidence type="ECO:0000313" key="2">
    <source>
        <dbReference type="Proteomes" id="UP001596002"/>
    </source>
</evidence>
<accession>A0ABV9PZG7</accession>
<dbReference type="Proteomes" id="UP001596002">
    <property type="component" value="Unassembled WGS sequence"/>
</dbReference>
<sequence length="118" mass="13358">MYPPDQIELLRSIYGEGVEERSDGQDHYIFIPGLKMPQGCTPERTDALFCLQSFAPSCGGYTSRLFLRDRVASPHIPNNFSSYLIAAETWHAYSHNNVQHGPYPEMIMNHLRGLLVAC</sequence>
<protein>
    <submittedName>
        <fullName evidence="1">Uncharacterized protein</fullName>
    </submittedName>
</protein>
<proteinExistence type="predicted"/>
<gene>
    <name evidence="1" type="ORF">ACFO8Q_00015</name>
</gene>
<comment type="caution">
    <text evidence="1">The sequence shown here is derived from an EMBL/GenBank/DDBJ whole genome shotgun (WGS) entry which is preliminary data.</text>
</comment>
<keyword evidence="2" id="KW-1185">Reference proteome</keyword>
<reference evidence="2" key="1">
    <citation type="journal article" date="2019" name="Int. J. Syst. Evol. Microbiol.">
        <title>The Global Catalogue of Microorganisms (GCM) 10K type strain sequencing project: providing services to taxonomists for standard genome sequencing and annotation.</title>
        <authorList>
            <consortium name="The Broad Institute Genomics Platform"/>
            <consortium name="The Broad Institute Genome Sequencing Center for Infectious Disease"/>
            <person name="Wu L."/>
            <person name="Ma J."/>
        </authorList>
    </citation>
    <scope>NUCLEOTIDE SEQUENCE [LARGE SCALE GENOMIC DNA]</scope>
    <source>
        <strain evidence="2">WYCCWR 12678</strain>
    </source>
</reference>
<evidence type="ECO:0000313" key="1">
    <source>
        <dbReference type="EMBL" id="MFC4765792.1"/>
    </source>
</evidence>
<name>A0ABV9PZG7_9BACL</name>
<dbReference type="RefSeq" id="WP_380023333.1">
    <property type="nucleotide sequence ID" value="NZ_JBHSHC010000001.1"/>
</dbReference>